<dbReference type="GeneID" id="20673584"/>
<accession>W4K4L0</accession>
<gene>
    <name evidence="1" type="ORF">HETIRDRAFT_419604</name>
</gene>
<dbReference type="HOGENOM" id="CLU_3068955_0_0_1"/>
<evidence type="ECO:0000313" key="1">
    <source>
        <dbReference type="EMBL" id="ETW79986.1"/>
    </source>
</evidence>
<name>W4K4L0_HETIT</name>
<keyword evidence="2" id="KW-1185">Reference proteome</keyword>
<dbReference type="KEGG" id="hir:HETIRDRAFT_419604"/>
<organism evidence="1 2">
    <name type="scientific">Heterobasidion irregulare (strain TC 32-1)</name>
    <dbReference type="NCBI Taxonomy" id="747525"/>
    <lineage>
        <taxon>Eukaryota</taxon>
        <taxon>Fungi</taxon>
        <taxon>Dikarya</taxon>
        <taxon>Basidiomycota</taxon>
        <taxon>Agaricomycotina</taxon>
        <taxon>Agaricomycetes</taxon>
        <taxon>Russulales</taxon>
        <taxon>Bondarzewiaceae</taxon>
        <taxon>Heterobasidion</taxon>
        <taxon>Heterobasidion annosum species complex</taxon>
    </lineage>
</organism>
<dbReference type="EMBL" id="KI925460">
    <property type="protein sequence ID" value="ETW79986.1"/>
    <property type="molecule type" value="Genomic_DNA"/>
</dbReference>
<dbReference type="Proteomes" id="UP000030671">
    <property type="component" value="Unassembled WGS sequence"/>
</dbReference>
<dbReference type="RefSeq" id="XP_009548511.1">
    <property type="nucleotide sequence ID" value="XM_009550216.1"/>
</dbReference>
<sequence>MIGLRAPDHGEGDTAENSIRDMFELQYIIYFPPLHVRRVWRMYCDINAFGPKG</sequence>
<dbReference type="AlphaFoldDB" id="W4K4L0"/>
<proteinExistence type="predicted"/>
<reference evidence="1 2" key="1">
    <citation type="journal article" date="2012" name="New Phytol.">
        <title>Insight into trade-off between wood decay and parasitism from the genome of a fungal forest pathogen.</title>
        <authorList>
            <person name="Olson A."/>
            <person name="Aerts A."/>
            <person name="Asiegbu F."/>
            <person name="Belbahri L."/>
            <person name="Bouzid O."/>
            <person name="Broberg A."/>
            <person name="Canback B."/>
            <person name="Coutinho P.M."/>
            <person name="Cullen D."/>
            <person name="Dalman K."/>
            <person name="Deflorio G."/>
            <person name="van Diepen L.T."/>
            <person name="Dunand C."/>
            <person name="Duplessis S."/>
            <person name="Durling M."/>
            <person name="Gonthier P."/>
            <person name="Grimwood J."/>
            <person name="Fossdal C.G."/>
            <person name="Hansson D."/>
            <person name="Henrissat B."/>
            <person name="Hietala A."/>
            <person name="Himmelstrand K."/>
            <person name="Hoffmeister D."/>
            <person name="Hogberg N."/>
            <person name="James T.Y."/>
            <person name="Karlsson M."/>
            <person name="Kohler A."/>
            <person name="Kues U."/>
            <person name="Lee Y.H."/>
            <person name="Lin Y.C."/>
            <person name="Lind M."/>
            <person name="Lindquist E."/>
            <person name="Lombard V."/>
            <person name="Lucas S."/>
            <person name="Lunden K."/>
            <person name="Morin E."/>
            <person name="Murat C."/>
            <person name="Park J."/>
            <person name="Raffaello T."/>
            <person name="Rouze P."/>
            <person name="Salamov A."/>
            <person name="Schmutz J."/>
            <person name="Solheim H."/>
            <person name="Stahlberg J."/>
            <person name="Velez H."/>
            <person name="de Vries R.P."/>
            <person name="Wiebenga A."/>
            <person name="Woodward S."/>
            <person name="Yakovlev I."/>
            <person name="Garbelotto M."/>
            <person name="Martin F."/>
            <person name="Grigoriev I.V."/>
            <person name="Stenlid J."/>
        </authorList>
    </citation>
    <scope>NUCLEOTIDE SEQUENCE [LARGE SCALE GENOMIC DNA]</scope>
    <source>
        <strain evidence="1 2">TC 32-1</strain>
    </source>
</reference>
<dbReference type="InParanoid" id="W4K4L0"/>
<evidence type="ECO:0000313" key="2">
    <source>
        <dbReference type="Proteomes" id="UP000030671"/>
    </source>
</evidence>
<protein>
    <submittedName>
        <fullName evidence="1">Uncharacterized protein</fullName>
    </submittedName>
</protein>